<accession>A0ABP9KCD6</accession>
<evidence type="ECO:0000256" key="1">
    <source>
        <dbReference type="SAM" id="Coils"/>
    </source>
</evidence>
<dbReference type="Proteomes" id="UP001500518">
    <property type="component" value="Unassembled WGS sequence"/>
</dbReference>
<evidence type="ECO:0000313" key="3">
    <source>
        <dbReference type="EMBL" id="GAA5054550.1"/>
    </source>
</evidence>
<dbReference type="InterPro" id="IPR024983">
    <property type="entry name" value="CHAT_dom"/>
</dbReference>
<evidence type="ECO:0000259" key="2">
    <source>
        <dbReference type="Pfam" id="PF12770"/>
    </source>
</evidence>
<dbReference type="Pfam" id="PF12770">
    <property type="entry name" value="CHAT"/>
    <property type="match status" value="1"/>
</dbReference>
<proteinExistence type="predicted"/>
<dbReference type="InterPro" id="IPR011990">
    <property type="entry name" value="TPR-like_helical_dom_sf"/>
</dbReference>
<organism evidence="3 4">
    <name type="scientific">Erythrobacter westpacificensis</name>
    <dbReference type="NCBI Taxonomy" id="1055231"/>
    <lineage>
        <taxon>Bacteria</taxon>
        <taxon>Pseudomonadati</taxon>
        <taxon>Pseudomonadota</taxon>
        <taxon>Alphaproteobacteria</taxon>
        <taxon>Sphingomonadales</taxon>
        <taxon>Erythrobacteraceae</taxon>
        <taxon>Erythrobacter/Porphyrobacter group</taxon>
        <taxon>Erythrobacter</taxon>
    </lineage>
</organism>
<dbReference type="RefSeq" id="WP_346032733.1">
    <property type="nucleotide sequence ID" value="NZ_BAABHV010000010.1"/>
</dbReference>
<dbReference type="Gene3D" id="1.25.40.10">
    <property type="entry name" value="Tetratricopeptide repeat domain"/>
    <property type="match status" value="1"/>
</dbReference>
<protein>
    <submittedName>
        <fullName evidence="3">CHAT domain-containing protein</fullName>
    </submittedName>
</protein>
<comment type="caution">
    <text evidence="3">The sequence shown here is derived from an EMBL/GenBank/DDBJ whole genome shotgun (WGS) entry which is preliminary data.</text>
</comment>
<name>A0ABP9KCD6_9SPHN</name>
<reference evidence="4" key="1">
    <citation type="journal article" date="2019" name="Int. J. Syst. Evol. Microbiol.">
        <title>The Global Catalogue of Microorganisms (GCM) 10K type strain sequencing project: providing services to taxonomists for standard genome sequencing and annotation.</title>
        <authorList>
            <consortium name="The Broad Institute Genomics Platform"/>
            <consortium name="The Broad Institute Genome Sequencing Center for Infectious Disease"/>
            <person name="Wu L."/>
            <person name="Ma J."/>
        </authorList>
    </citation>
    <scope>NUCLEOTIDE SEQUENCE [LARGE SCALE GENOMIC DNA]</scope>
    <source>
        <strain evidence="4">JCM 18014</strain>
    </source>
</reference>
<keyword evidence="1" id="KW-0175">Coiled coil</keyword>
<dbReference type="EMBL" id="BAABHV010000010">
    <property type="protein sequence ID" value="GAA5054550.1"/>
    <property type="molecule type" value="Genomic_DNA"/>
</dbReference>
<evidence type="ECO:0000313" key="4">
    <source>
        <dbReference type="Proteomes" id="UP001500518"/>
    </source>
</evidence>
<feature type="domain" description="CHAT" evidence="2">
    <location>
        <begin position="682"/>
        <end position="1018"/>
    </location>
</feature>
<feature type="coiled-coil region" evidence="1">
    <location>
        <begin position="547"/>
        <end position="592"/>
    </location>
</feature>
<keyword evidence="4" id="KW-1185">Reference proteome</keyword>
<gene>
    <name evidence="3" type="ORF">GCM10023208_17500</name>
</gene>
<dbReference type="SUPFAM" id="SSF48452">
    <property type="entry name" value="TPR-like"/>
    <property type="match status" value="1"/>
</dbReference>
<sequence length="1026" mass="108356">MHQAVKSTRRIAFAVLGALSLGSLGSLGTLALPLPASAQQVPVSLLDSVPIGSGGLCEAQIQSPQAGDGLFDRRYTVICRDASAPVGSLAVLANASEADLLAEARRGGATCTASADAAPPQGLPGASTYICTAPEGGLRTQTIMGSADGMTYVARGVASYGDALRLGLASLATDSVVAGTVSIPLTQAGDASAFARAQAQAISAENALVEAYRRSNAGAFADAAEFFSESAQNLDGQQALEAQLNAALQQSNLGNYLEAALMFVAARDRVGENPILTRLARNYEALDALNRDAPAEAIATLDRPLPGNAGGLDALRAMQVSAPLADRLAAEQGNAITGATGALTTLERAELLDAQGQHIRATALRSQGRMDEARRNLVSALDKLVSVRDGRIVSILWLRAQVLAEMAEIDEARGNIARAEVLHRQAVELLEDNYPGSPALVSARSQLAGFYARNGREEEALGLFGMLVEDGDSKPAASLRRLLAPYFDLLARRSGEVDSAARMFAASQLLLRPGLAQTQAVLARELSGGSDEAAQLFRRSLNIGRAIEQLRAEIAQLDMDAEGQDAAEGNELASKRTQLAELQQTQLELQQALASYPRYRVVSDDQMSLSDLQATLGEGEVYYKLVMLDDAAYAIFIEPGRAQGYRIDADVDEIEAMVDNLRDSIAVELAGQTITYPFEIGTARALYQALFAPVDGQLRQARHLVFEPDGALLRLPANLLVTDDESVARYEARTADSEADPFDYRGTAWLGRTVEISTSVSPTGFRDVRRARASDAQAEYLGLGQNLPLGQTGFPSGTRAATAAASDRCQWGPTAWNNPIAASELRTANRIVSADGGQAAVLTDAEFTDTGLLGMDRLDEYRIVHFATHGLVTAPQPECPPRPALMTSFGDGESDGLLSFAEIFDLQMDADLVILSACNTASAGGLVASREAGISGTGNFALDGLVRAFVGAGSRTVVASHWPVPDDFDATGKLISGLFEADEGVATTRALRDAQLTLMDDAATSHPFYWAAFAVVGDGTVPVRRQ</sequence>